<name>A0A0D4ZZX7_ENTAG</name>
<evidence type="ECO:0000313" key="2">
    <source>
        <dbReference type="EMBL" id="AJW29694.1"/>
    </source>
</evidence>
<evidence type="ECO:0000256" key="1">
    <source>
        <dbReference type="SAM" id="MobiDB-lite"/>
    </source>
</evidence>
<organism evidence="2">
    <name type="scientific">Enterobacter agglomerans</name>
    <name type="common">Erwinia herbicola</name>
    <name type="synonym">Pantoea agglomerans</name>
    <dbReference type="NCBI Taxonomy" id="549"/>
    <lineage>
        <taxon>Bacteria</taxon>
        <taxon>Pseudomonadati</taxon>
        <taxon>Pseudomonadota</taxon>
        <taxon>Gammaproteobacteria</taxon>
        <taxon>Enterobacterales</taxon>
        <taxon>Erwiniaceae</taxon>
        <taxon>Pantoea</taxon>
        <taxon>Pantoea agglomerans group</taxon>
    </lineage>
</organism>
<dbReference type="AlphaFoldDB" id="A0A0D4ZZX7"/>
<reference evidence="2" key="2">
    <citation type="journal article" date="2015" name="Mol. Genet. Genomics">
        <title>Inheritance of Pantoea type III secretion systems through both vertical and horizontal transfer.</title>
        <authorList>
            <person name="Kirzinger M.W."/>
            <person name="Butz C.J."/>
            <person name="Stavrinides J."/>
        </authorList>
    </citation>
    <scope>NUCLEOTIDE SEQUENCE</scope>
    <source>
        <strain evidence="2">SP04022</strain>
    </source>
</reference>
<gene>
    <name evidence="2" type="primary">hrpP</name>
</gene>
<reference evidence="2" key="1">
    <citation type="submission" date="2014-10" db="EMBL/GenBank/DDBJ databases">
        <authorList>
            <person name="Robin F."/>
            <person name="Le Brun C."/>
        </authorList>
    </citation>
    <scope>NUCLEOTIDE SEQUENCE</scope>
    <source>
        <strain evidence="2">SP04022</strain>
    </source>
</reference>
<feature type="compositionally biased region" description="Basic and acidic residues" evidence="1">
    <location>
        <begin position="34"/>
        <end position="45"/>
    </location>
</feature>
<feature type="compositionally biased region" description="Polar residues" evidence="1">
    <location>
        <begin position="23"/>
        <end position="33"/>
    </location>
</feature>
<accession>A0A0D4ZZX7</accession>
<feature type="region of interest" description="Disordered" evidence="1">
    <location>
        <begin position="1"/>
        <end position="45"/>
    </location>
</feature>
<sequence length="179" mass="19785">MTALPHPPQNKPAPPARPEVQRRSPQSGSSDAATSERKSRAEPFREEGSLFDALLLTPSELPQPLIIPWEGSPSFGSQLSHEHVAPASPLRAWQQLEPPLCAMVEKQPAGPISMTLLLPLLGEVDARLSPFAAGWDISLRFAPPAMTMMAPHQERCRESLRRRMACAVRLRFEQRGGRE</sequence>
<dbReference type="InterPro" id="IPR049757">
    <property type="entry name" value="T3SS_HrpP-like_C"/>
</dbReference>
<dbReference type="EMBL" id="KM978040">
    <property type="protein sequence ID" value="AJW29694.1"/>
    <property type="molecule type" value="Genomic_DNA"/>
</dbReference>
<feature type="compositionally biased region" description="Pro residues" evidence="1">
    <location>
        <begin position="1"/>
        <end position="17"/>
    </location>
</feature>
<dbReference type="CDD" id="cd17468">
    <property type="entry name" value="T3SS_HrpP_C"/>
    <property type="match status" value="1"/>
</dbReference>
<proteinExistence type="predicted"/>
<protein>
    <submittedName>
        <fullName evidence="2">Type III secretion system protein</fullName>
    </submittedName>
</protein>